<evidence type="ECO:0000313" key="9">
    <source>
        <dbReference type="Proteomes" id="UP000029224"/>
    </source>
</evidence>
<dbReference type="InterPro" id="IPR015855">
    <property type="entry name" value="ABC_transpr_MalK-like"/>
</dbReference>
<dbReference type="PROSITE" id="PS50893">
    <property type="entry name" value="ABC_TRANSPORTER_2"/>
    <property type="match status" value="1"/>
</dbReference>
<keyword evidence="3" id="KW-0547">Nucleotide-binding</keyword>
<dbReference type="InterPro" id="IPR017871">
    <property type="entry name" value="ABC_transporter-like_CS"/>
</dbReference>
<evidence type="ECO:0000256" key="4">
    <source>
        <dbReference type="ARBA" id="ARBA00022840"/>
    </source>
</evidence>
<dbReference type="Pfam" id="PF00005">
    <property type="entry name" value="ABC_tran"/>
    <property type="match status" value="1"/>
</dbReference>
<reference evidence="8 9" key="2">
    <citation type="submission" date="2014-09" db="EMBL/GenBank/DDBJ databases">
        <authorList>
            <consortium name="NBRP consortium"/>
            <person name="Sawabe T."/>
            <person name="Meirelles P."/>
            <person name="Nakanishi M."/>
            <person name="Sayaka M."/>
            <person name="Hattori M."/>
            <person name="Ohkuma M."/>
        </authorList>
    </citation>
    <scope>NUCLEOTIDE SEQUENCE [LARGE SCALE GENOMIC DNA]</scope>
    <source>
        <strain evidence="8 9">JCM 19240</strain>
    </source>
</reference>
<evidence type="ECO:0000256" key="3">
    <source>
        <dbReference type="ARBA" id="ARBA00022741"/>
    </source>
</evidence>
<gene>
    <name evidence="8" type="ORF">JCM19240_3497</name>
</gene>
<dbReference type="AlphaFoldDB" id="A0A090TW38"/>
<dbReference type="GO" id="GO:0005524">
    <property type="term" value="F:ATP binding"/>
    <property type="evidence" value="ECO:0007669"/>
    <property type="project" value="UniProtKB-KW"/>
</dbReference>
<protein>
    <submittedName>
        <fullName evidence="8">Glycerol-3-phosphate ABC transporter ATP-binding protein UgpC</fullName>
    </submittedName>
</protein>
<dbReference type="SMART" id="SM00382">
    <property type="entry name" value="AAA"/>
    <property type="match status" value="1"/>
</dbReference>
<comment type="caution">
    <text evidence="8">The sequence shown here is derived from an EMBL/GenBank/DDBJ whole genome shotgun (WGS) entry which is preliminary data.</text>
</comment>
<keyword evidence="4 8" id="KW-0067">ATP-binding</keyword>
<dbReference type="InterPro" id="IPR027417">
    <property type="entry name" value="P-loop_NTPase"/>
</dbReference>
<evidence type="ECO:0000256" key="2">
    <source>
        <dbReference type="ARBA" id="ARBA00022475"/>
    </source>
</evidence>
<dbReference type="FunFam" id="3.40.50.300:FF:000042">
    <property type="entry name" value="Maltose/maltodextrin ABC transporter, ATP-binding protein"/>
    <property type="match status" value="1"/>
</dbReference>
<dbReference type="InterPro" id="IPR003439">
    <property type="entry name" value="ABC_transporter-like_ATP-bd"/>
</dbReference>
<name>A0A090TW38_9VIBR</name>
<keyword evidence="9" id="KW-1185">Reference proteome</keyword>
<dbReference type="SUPFAM" id="SSF52540">
    <property type="entry name" value="P-loop containing nucleoside triphosphate hydrolases"/>
    <property type="match status" value="1"/>
</dbReference>
<sequence>MARIQLKSLTKKWGKVYGVNDVNLDIKDQEFVVFLGPSGCGKTTTMRMIAGLEDPSGGEIHIGDRVVNDLDPKDRDVAMVFQSYGLYPNLTIYENIRFPLKVRKVDSTTHDERVKRAAEMVELGDLLDRYPRELSGGQRQRVALARAVVREPTVFLMDEPLSNLDAKLRVSTRAQLKHLQHELKVTTIYVTHDQIEAMTLADRVVVMNGGEIQQVGTPTEIYNNPANVFVASFIGSPAMNLVEGTISDGVLRQRIFVLAD</sequence>
<accession>A0A090TW38</accession>
<proteinExistence type="predicted"/>
<evidence type="ECO:0000259" key="7">
    <source>
        <dbReference type="PROSITE" id="PS50893"/>
    </source>
</evidence>
<dbReference type="GO" id="GO:0016887">
    <property type="term" value="F:ATP hydrolysis activity"/>
    <property type="evidence" value="ECO:0007669"/>
    <property type="project" value="InterPro"/>
</dbReference>
<dbReference type="Gene3D" id="2.40.50.100">
    <property type="match status" value="1"/>
</dbReference>
<dbReference type="PANTHER" id="PTHR43875:SF15">
    <property type="entry name" value="TREHALOSE IMPORT ATP-BINDING PROTEIN SUGC"/>
    <property type="match status" value="1"/>
</dbReference>
<dbReference type="GO" id="GO:0140359">
    <property type="term" value="F:ABC-type transporter activity"/>
    <property type="evidence" value="ECO:0007669"/>
    <property type="project" value="InterPro"/>
</dbReference>
<keyword evidence="2" id="KW-1003">Cell membrane</keyword>
<keyword evidence="6" id="KW-0472">Membrane</keyword>
<dbReference type="InterPro" id="IPR003593">
    <property type="entry name" value="AAA+_ATPase"/>
</dbReference>
<dbReference type="CDD" id="cd03301">
    <property type="entry name" value="ABC_MalK_N"/>
    <property type="match status" value="1"/>
</dbReference>
<organism evidence="8 9">
    <name type="scientific">Vibrio maritimus</name>
    <dbReference type="NCBI Taxonomy" id="990268"/>
    <lineage>
        <taxon>Bacteria</taxon>
        <taxon>Pseudomonadati</taxon>
        <taxon>Pseudomonadota</taxon>
        <taxon>Gammaproteobacteria</taxon>
        <taxon>Vibrionales</taxon>
        <taxon>Vibrionaceae</taxon>
        <taxon>Vibrio</taxon>
    </lineage>
</organism>
<dbReference type="EMBL" id="BBMT01000006">
    <property type="protein sequence ID" value="GAL35127.1"/>
    <property type="molecule type" value="Genomic_DNA"/>
</dbReference>
<dbReference type="GO" id="GO:0055052">
    <property type="term" value="C:ATP-binding cassette (ABC) transporter complex, substrate-binding subunit-containing"/>
    <property type="evidence" value="ECO:0007669"/>
    <property type="project" value="TreeGrafter"/>
</dbReference>
<keyword evidence="5" id="KW-1278">Translocase</keyword>
<feature type="domain" description="ABC transporter" evidence="7">
    <location>
        <begin position="4"/>
        <end position="234"/>
    </location>
</feature>
<evidence type="ECO:0000256" key="5">
    <source>
        <dbReference type="ARBA" id="ARBA00022967"/>
    </source>
</evidence>
<dbReference type="PANTHER" id="PTHR43875">
    <property type="entry name" value="MALTODEXTRIN IMPORT ATP-BINDING PROTEIN MSMX"/>
    <property type="match status" value="1"/>
</dbReference>
<evidence type="ECO:0000256" key="6">
    <source>
        <dbReference type="ARBA" id="ARBA00023136"/>
    </source>
</evidence>
<reference evidence="8 9" key="1">
    <citation type="submission" date="2014-09" db="EMBL/GenBank/DDBJ databases">
        <title>Vibrio maritimus JCM 19240. (C210) whole genome shotgun sequence.</title>
        <authorList>
            <person name="Sawabe T."/>
            <person name="Meirelles P."/>
            <person name="Nakanishi M."/>
            <person name="Sayaka M."/>
            <person name="Hattori M."/>
            <person name="Ohkuma M."/>
        </authorList>
    </citation>
    <scope>NUCLEOTIDE SEQUENCE [LARGE SCALE GENOMIC DNA]</scope>
    <source>
        <strain evidence="8 9">JCM 19240</strain>
    </source>
</reference>
<evidence type="ECO:0000313" key="8">
    <source>
        <dbReference type="EMBL" id="GAL35127.1"/>
    </source>
</evidence>
<evidence type="ECO:0000256" key="1">
    <source>
        <dbReference type="ARBA" id="ARBA00022448"/>
    </source>
</evidence>
<dbReference type="GO" id="GO:0008643">
    <property type="term" value="P:carbohydrate transport"/>
    <property type="evidence" value="ECO:0007669"/>
    <property type="project" value="InterPro"/>
</dbReference>
<dbReference type="Proteomes" id="UP000029224">
    <property type="component" value="Unassembled WGS sequence"/>
</dbReference>
<dbReference type="PROSITE" id="PS00211">
    <property type="entry name" value="ABC_TRANSPORTER_1"/>
    <property type="match status" value="1"/>
</dbReference>
<dbReference type="InterPro" id="IPR047641">
    <property type="entry name" value="ABC_transpr_MalK/UgpC-like"/>
</dbReference>
<keyword evidence="1" id="KW-0813">Transport</keyword>
<dbReference type="Gene3D" id="3.40.50.300">
    <property type="entry name" value="P-loop containing nucleotide triphosphate hydrolases"/>
    <property type="match status" value="1"/>
</dbReference>